<evidence type="ECO:0000313" key="4">
    <source>
        <dbReference type="Proteomes" id="UP001058271"/>
    </source>
</evidence>
<feature type="transmembrane region" description="Helical" evidence="2">
    <location>
        <begin position="107"/>
        <end position="127"/>
    </location>
</feature>
<feature type="region of interest" description="Disordered" evidence="1">
    <location>
        <begin position="282"/>
        <end position="315"/>
    </location>
</feature>
<feature type="transmembrane region" description="Helical" evidence="2">
    <location>
        <begin position="199"/>
        <end position="222"/>
    </location>
</feature>
<dbReference type="RefSeq" id="WP_260723911.1">
    <property type="nucleotide sequence ID" value="NZ_BAAABS010000018.1"/>
</dbReference>
<keyword evidence="4" id="KW-1185">Reference proteome</keyword>
<evidence type="ECO:0000313" key="3">
    <source>
        <dbReference type="EMBL" id="UWZ34589.1"/>
    </source>
</evidence>
<feature type="transmembrane region" description="Helical" evidence="2">
    <location>
        <begin position="139"/>
        <end position="159"/>
    </location>
</feature>
<accession>A0ABY5Z263</accession>
<organism evidence="3 4">
    <name type="scientific">Dactylosporangium roseum</name>
    <dbReference type="NCBI Taxonomy" id="47989"/>
    <lineage>
        <taxon>Bacteria</taxon>
        <taxon>Bacillati</taxon>
        <taxon>Actinomycetota</taxon>
        <taxon>Actinomycetes</taxon>
        <taxon>Micromonosporales</taxon>
        <taxon>Micromonosporaceae</taxon>
        <taxon>Dactylosporangium</taxon>
    </lineage>
</organism>
<feature type="transmembrane region" description="Helical" evidence="2">
    <location>
        <begin position="257"/>
        <end position="278"/>
    </location>
</feature>
<dbReference type="EMBL" id="CP073721">
    <property type="protein sequence ID" value="UWZ34589.1"/>
    <property type="molecule type" value="Genomic_DNA"/>
</dbReference>
<reference evidence="3" key="1">
    <citation type="submission" date="2021-04" db="EMBL/GenBank/DDBJ databases">
        <title>Biosynthetic gene clusters of Dactylosporangioum roseum.</title>
        <authorList>
            <person name="Hartkoorn R.C."/>
            <person name="Beaudoing E."/>
            <person name="Hot D."/>
            <person name="Moureu S."/>
        </authorList>
    </citation>
    <scope>NUCLEOTIDE SEQUENCE</scope>
    <source>
        <strain evidence="3">NRRL B-16295</strain>
    </source>
</reference>
<keyword evidence="2" id="KW-1133">Transmembrane helix</keyword>
<keyword evidence="2" id="KW-0472">Membrane</keyword>
<feature type="transmembrane region" description="Helical" evidence="2">
    <location>
        <begin position="171"/>
        <end position="192"/>
    </location>
</feature>
<proteinExistence type="predicted"/>
<evidence type="ECO:0000256" key="1">
    <source>
        <dbReference type="SAM" id="MobiDB-lite"/>
    </source>
</evidence>
<feature type="transmembrane region" description="Helical" evidence="2">
    <location>
        <begin position="68"/>
        <end position="95"/>
    </location>
</feature>
<keyword evidence="2" id="KW-0812">Transmembrane</keyword>
<gene>
    <name evidence="3" type="ORF">Drose_25615</name>
</gene>
<dbReference type="Proteomes" id="UP001058271">
    <property type="component" value="Chromosome"/>
</dbReference>
<evidence type="ECO:0000256" key="2">
    <source>
        <dbReference type="SAM" id="Phobius"/>
    </source>
</evidence>
<evidence type="ECO:0008006" key="5">
    <source>
        <dbReference type="Google" id="ProtNLM"/>
    </source>
</evidence>
<name>A0ABY5Z263_9ACTN</name>
<protein>
    <recommendedName>
        <fullName evidence="5">Integral membrane protein</fullName>
    </recommendedName>
</protein>
<sequence length="315" mass="33241">MRATLIRLAMAIYPAPVRDRYGAELTDLLAHSTRPWRDIADVSRSALTEQAATWTWTRTRPQLRRMAWLAAAPLGFGLTALTLALGALMIATTYAKDGGYDVSPAVLNVPIALSVLAVCGAIVALTLPIPRQHHIVAPVLTVPASLTVGILAIANLPIAGDVLSESRSATLLSALCWCAAMLTLGVAITVLIRRGRTGIAVAVLVVGGLATLELTSVLYAIAARRVAADWVSLFSVWPLSVGGIADPPWISTHALKVLPALLAMCTTFALTLVTASAVHQRKADPLRSQSPPQDPGPRGPAKAVSSGSRRRDRLL</sequence>